<proteinExistence type="predicted"/>
<comment type="caution">
    <text evidence="1">The sequence shown here is derived from an EMBL/GenBank/DDBJ whole genome shotgun (WGS) entry which is preliminary data.</text>
</comment>
<keyword evidence="2" id="KW-1185">Reference proteome</keyword>
<dbReference type="Proteomes" id="UP001148737">
    <property type="component" value="Unassembled WGS sequence"/>
</dbReference>
<protein>
    <submittedName>
        <fullName evidence="1">Uncharacterized protein</fullName>
    </submittedName>
</protein>
<evidence type="ECO:0000313" key="2">
    <source>
        <dbReference type="Proteomes" id="UP001148737"/>
    </source>
</evidence>
<name>A0ACC1QGY8_9HYPO</name>
<accession>A0ACC1QGY8</accession>
<evidence type="ECO:0000313" key="1">
    <source>
        <dbReference type="EMBL" id="KAJ3474639.1"/>
    </source>
</evidence>
<gene>
    <name evidence="1" type="ORF">NLG97_g9753</name>
</gene>
<reference evidence="1" key="1">
    <citation type="submission" date="2022-07" db="EMBL/GenBank/DDBJ databases">
        <title>Genome Sequence of Lecanicillium saksenae.</title>
        <authorList>
            <person name="Buettner E."/>
        </authorList>
    </citation>
    <scope>NUCLEOTIDE SEQUENCE</scope>
    <source>
        <strain evidence="1">VT-O1</strain>
    </source>
</reference>
<dbReference type="EMBL" id="JANAKD010002133">
    <property type="protein sequence ID" value="KAJ3474639.1"/>
    <property type="molecule type" value="Genomic_DNA"/>
</dbReference>
<sequence length="69" mass="7771">MLRQEDVLGQVRAGFAADVLVLNKNPLEDVSVLDEPEKSVLVVMKNGRVYTSRWSEIAEDTKPRIAMIE</sequence>
<organism evidence="1 2">
    <name type="scientific">Lecanicillium saksenae</name>
    <dbReference type="NCBI Taxonomy" id="468837"/>
    <lineage>
        <taxon>Eukaryota</taxon>
        <taxon>Fungi</taxon>
        <taxon>Dikarya</taxon>
        <taxon>Ascomycota</taxon>
        <taxon>Pezizomycotina</taxon>
        <taxon>Sordariomycetes</taxon>
        <taxon>Hypocreomycetidae</taxon>
        <taxon>Hypocreales</taxon>
        <taxon>Cordycipitaceae</taxon>
        <taxon>Lecanicillium</taxon>
    </lineage>
</organism>